<proteinExistence type="predicted"/>
<dbReference type="OrthoDB" id="7238532at2"/>
<evidence type="ECO:0000313" key="3">
    <source>
        <dbReference type="EMBL" id="SFK93108.1"/>
    </source>
</evidence>
<feature type="compositionally biased region" description="Low complexity" evidence="1">
    <location>
        <begin position="492"/>
        <end position="514"/>
    </location>
</feature>
<dbReference type="AlphaFoldDB" id="A0A1I4DHN7"/>
<protein>
    <recommendedName>
        <fullName evidence="5">AsmA-like C-terminal domain-containing protein</fullName>
    </recommendedName>
</protein>
<feature type="region of interest" description="Disordered" evidence="1">
    <location>
        <begin position="477"/>
        <end position="514"/>
    </location>
</feature>
<dbReference type="Proteomes" id="UP000199473">
    <property type="component" value="Unassembled WGS sequence"/>
</dbReference>
<feature type="signal peptide" evidence="2">
    <location>
        <begin position="1"/>
        <end position="23"/>
    </location>
</feature>
<accession>A0A1I4DHN7</accession>
<organism evidence="3 4">
    <name type="scientific">Falsiroseomonas stagni DSM 19981</name>
    <dbReference type="NCBI Taxonomy" id="1123062"/>
    <lineage>
        <taxon>Bacteria</taxon>
        <taxon>Pseudomonadati</taxon>
        <taxon>Pseudomonadota</taxon>
        <taxon>Alphaproteobacteria</taxon>
        <taxon>Acetobacterales</taxon>
        <taxon>Roseomonadaceae</taxon>
        <taxon>Falsiroseomonas</taxon>
    </lineage>
</organism>
<sequence length="571" mass="59724">MRRRLVIIAVAGAIALPVAGALAQAEAERRVDRAIEVLRQSIGPEARITWGLRQVDPVTGRTRLGDVTITSGPRQVTVAEVLLSDVSDTRLGRAEMRALLMTEGKGERTELARLVLGGIPLPAAGQRVELARLEIGVLEADSLSIQSAAGNVRLGRLAVEGYAPGALGQATAEGFEYLDTSRGGRNGARIGRLALAGVTMPAPGQDFDIKDVTLRGASLEGATLVDEEKKIDLALGRVALRDWVPGRLTDLAVEGVTLGTEFGAMGPGVFRLGRIVMQGIDGAGLATAWSTNIQPPDPAPGVPQLILIEGITAEANGAPLVSLGRIQADGSVAADGVVGGSLVVDGLRVTLPRGSAPPLEQLGYTEIAGGLEMRATLARAGGVLALSPWRTRWNEAGTLTLAGRFLDMPAPLPGTVLDPDAQAAALMNARMEAVTLSWRDQGLLGRAIAWQARQQRVPEARIRDQWAQMVMAMPLPGEAPQQRRRAAPPSPASKGAQAPAAGGKAGPAPAADAPDPFVAVREAVAQFIRQPREIEFTLRPPRPMAFGEMAGLMAAGPSEGARQLGLTVRLP</sequence>
<dbReference type="STRING" id="1123062.SAMN02745775_11131"/>
<evidence type="ECO:0000256" key="2">
    <source>
        <dbReference type="SAM" id="SignalP"/>
    </source>
</evidence>
<keyword evidence="4" id="KW-1185">Reference proteome</keyword>
<evidence type="ECO:0000256" key="1">
    <source>
        <dbReference type="SAM" id="MobiDB-lite"/>
    </source>
</evidence>
<keyword evidence="2" id="KW-0732">Signal</keyword>
<dbReference type="EMBL" id="FOSQ01000011">
    <property type="protein sequence ID" value="SFK93108.1"/>
    <property type="molecule type" value="Genomic_DNA"/>
</dbReference>
<feature type="chain" id="PRO_5011767839" description="AsmA-like C-terminal domain-containing protein" evidence="2">
    <location>
        <begin position="24"/>
        <end position="571"/>
    </location>
</feature>
<evidence type="ECO:0000313" key="4">
    <source>
        <dbReference type="Proteomes" id="UP000199473"/>
    </source>
</evidence>
<reference evidence="3 4" key="1">
    <citation type="submission" date="2016-10" db="EMBL/GenBank/DDBJ databases">
        <authorList>
            <person name="de Groot N.N."/>
        </authorList>
    </citation>
    <scope>NUCLEOTIDE SEQUENCE [LARGE SCALE GENOMIC DNA]</scope>
    <source>
        <strain evidence="3 4">DSM 19981</strain>
    </source>
</reference>
<evidence type="ECO:0008006" key="5">
    <source>
        <dbReference type="Google" id="ProtNLM"/>
    </source>
</evidence>
<gene>
    <name evidence="3" type="ORF">SAMN02745775_11131</name>
</gene>
<name>A0A1I4DHN7_9PROT</name>
<dbReference type="RefSeq" id="WP_092962124.1">
    <property type="nucleotide sequence ID" value="NZ_FOSQ01000011.1"/>
</dbReference>